<dbReference type="Proteomes" id="UP000190102">
    <property type="component" value="Unassembled WGS sequence"/>
</dbReference>
<sequence>MLTPEIVLLGGPNSGKTHYTGQLYGRLQRNPGTLRLRGAPADLSAFQEVLRCLENGNAASHTPHGTWSEVCLPLQDENGRAMDLSWPDYGGEQLKQVISTRSVDLAWQARLCKAKGWLLLIRLKAEVTFPDALEKLAEHPHCGEPSVSRVSTWDANAYWVEKLQILLHVAKLGIVKPLERPRLAILLSCYDELGESTATPAEELARKLPLVASFIRSNWHKDEVSIWGLSSLGQELTDNSGVEVFIDEGPEHQGWVVMPHGGDRTQDLSLPLKWLLDGIA</sequence>
<feature type="domain" description="Double-GTPase 1" evidence="1">
    <location>
        <begin position="7"/>
        <end position="275"/>
    </location>
</feature>
<dbReference type="STRING" id="115783.SAMN02745119_00847"/>
<name>A0A1T4L9F4_9BACT</name>
<evidence type="ECO:0000313" key="2">
    <source>
        <dbReference type="EMBL" id="SJZ51412.1"/>
    </source>
</evidence>
<gene>
    <name evidence="2" type="ORF">SAMN02745119_00847</name>
</gene>
<accession>A0A1T4L9F4</accession>
<evidence type="ECO:0000259" key="1">
    <source>
        <dbReference type="Pfam" id="PF19975"/>
    </source>
</evidence>
<protein>
    <recommendedName>
        <fullName evidence="1">Double-GTPase 1 domain-containing protein</fullName>
    </recommendedName>
</protein>
<proteinExistence type="predicted"/>
<evidence type="ECO:0000313" key="3">
    <source>
        <dbReference type="Proteomes" id="UP000190102"/>
    </source>
</evidence>
<organism evidence="2 3">
    <name type="scientific">Trichlorobacter thiogenes</name>
    <dbReference type="NCBI Taxonomy" id="115783"/>
    <lineage>
        <taxon>Bacteria</taxon>
        <taxon>Pseudomonadati</taxon>
        <taxon>Thermodesulfobacteriota</taxon>
        <taxon>Desulfuromonadia</taxon>
        <taxon>Geobacterales</taxon>
        <taxon>Geobacteraceae</taxon>
        <taxon>Trichlorobacter</taxon>
    </lineage>
</organism>
<dbReference type="Pfam" id="PF19975">
    <property type="entry name" value="DO-GTPase1"/>
    <property type="match status" value="1"/>
</dbReference>
<reference evidence="3" key="1">
    <citation type="submission" date="2017-02" db="EMBL/GenBank/DDBJ databases">
        <authorList>
            <person name="Varghese N."/>
            <person name="Submissions S."/>
        </authorList>
    </citation>
    <scope>NUCLEOTIDE SEQUENCE [LARGE SCALE GENOMIC DNA]</scope>
    <source>
        <strain evidence="3">ATCC BAA-34</strain>
    </source>
</reference>
<keyword evidence="3" id="KW-1185">Reference proteome</keyword>
<dbReference type="InterPro" id="IPR045530">
    <property type="entry name" value="DO-GTPase1"/>
</dbReference>
<dbReference type="EMBL" id="FUWR01000002">
    <property type="protein sequence ID" value="SJZ51412.1"/>
    <property type="molecule type" value="Genomic_DNA"/>
</dbReference>
<dbReference type="AlphaFoldDB" id="A0A1T4L9F4"/>
<dbReference type="RefSeq" id="WP_078789133.1">
    <property type="nucleotide sequence ID" value="NZ_FUWR01000002.1"/>
</dbReference>
<dbReference type="OrthoDB" id="9758793at2"/>